<keyword evidence="9" id="KW-1185">Reference proteome</keyword>
<dbReference type="PANTHER" id="PTHR24221:SF248">
    <property type="entry name" value="ABC TRANSPORTER TRANSMEMBRANE REGION"/>
    <property type="match status" value="1"/>
</dbReference>
<feature type="transmembrane region" description="Helical" evidence="5">
    <location>
        <begin position="141"/>
        <end position="160"/>
    </location>
</feature>
<feature type="transmembrane region" description="Helical" evidence="5">
    <location>
        <begin position="29"/>
        <end position="51"/>
    </location>
</feature>
<feature type="domain" description="ABC transmembrane type-1" evidence="7">
    <location>
        <begin position="29"/>
        <end position="308"/>
    </location>
</feature>
<dbReference type="GO" id="GO:0140359">
    <property type="term" value="F:ABC-type transporter activity"/>
    <property type="evidence" value="ECO:0007669"/>
    <property type="project" value="InterPro"/>
</dbReference>
<name>A0A7W7Y5R8_9BACT</name>
<dbReference type="InterPro" id="IPR036640">
    <property type="entry name" value="ABC1_TM_sf"/>
</dbReference>
<dbReference type="PROSITE" id="PS50929">
    <property type="entry name" value="ABC_TM1F"/>
    <property type="match status" value="1"/>
</dbReference>
<dbReference type="InterPro" id="IPR003439">
    <property type="entry name" value="ABC_transporter-like_ATP-bd"/>
</dbReference>
<keyword evidence="8" id="KW-0547">Nucleotide-binding</keyword>
<dbReference type="InterPro" id="IPR027417">
    <property type="entry name" value="P-loop_NTPase"/>
</dbReference>
<dbReference type="AlphaFoldDB" id="A0A7W7Y5R8"/>
<evidence type="ECO:0000256" key="5">
    <source>
        <dbReference type="SAM" id="Phobius"/>
    </source>
</evidence>
<reference evidence="8 9" key="1">
    <citation type="submission" date="2020-08" db="EMBL/GenBank/DDBJ databases">
        <title>Genomic Encyclopedia of Type Strains, Phase IV (KMG-IV): sequencing the most valuable type-strain genomes for metagenomic binning, comparative biology and taxonomic classification.</title>
        <authorList>
            <person name="Goeker M."/>
        </authorList>
    </citation>
    <scope>NUCLEOTIDE SEQUENCE [LARGE SCALE GENOMIC DNA]</scope>
    <source>
        <strain evidence="8 9">DSM 22071</strain>
    </source>
</reference>
<evidence type="ECO:0000256" key="2">
    <source>
        <dbReference type="ARBA" id="ARBA00022692"/>
    </source>
</evidence>
<dbReference type="GO" id="GO:0005524">
    <property type="term" value="F:ATP binding"/>
    <property type="evidence" value="ECO:0007669"/>
    <property type="project" value="UniProtKB-KW"/>
</dbReference>
<sequence length="564" mass="62461">MNIETFRRDASIFRTMLSLPRSGSAISDLAVSSVFINILSLALPLILLQAFDRIVPNQATATLWWLVLGGVTAAAIETLLRISRSTTSGWSSARLEYMGSCLVVERLLSCRLVDFERHGVGVYLDRIGALSTLRSFLGGQVFQVAMDLPFTLLFIGVIWFLAGDFILWPLGILLLYIIVATALKVIFQKERSSQASITDRRYNFIIELLGNIHIVKAMGLEEVFMRRYERLQKSNAEANSQVAFWGAIPMHTGLLFSHLMLFTVLIAGGFKVIGGELTLGTLVAVSLLSTRSLQPVQGFMSFWIRMADVNLAREQLAKVAEMPLDLQESLPPFPRINQGNIELQNISFRYSPQAPLLFEDISCYIPHGEMVVIHPGISGSGSTTLMNILSGIMATTGGAVVVEGYSLADWDTRFLVGSIAYIPKEGRLFQGTILDNLTMFQPKLRDAALDAAALVELDDIVAHLPQGYETPVTSQSNNLLPSDLLQRIAVARALGVRPRILLIDQAEVLMGQQTFELLLRLLRHLKGRCTIVLISDNPRITEIADRVFCIRDRQLQPVEGGLYV</sequence>
<dbReference type="PROSITE" id="PS50893">
    <property type="entry name" value="ABC_TRANSPORTER_2"/>
    <property type="match status" value="1"/>
</dbReference>
<evidence type="ECO:0000256" key="1">
    <source>
        <dbReference type="ARBA" id="ARBA00004651"/>
    </source>
</evidence>
<evidence type="ECO:0000313" key="9">
    <source>
        <dbReference type="Proteomes" id="UP000528322"/>
    </source>
</evidence>
<evidence type="ECO:0000259" key="6">
    <source>
        <dbReference type="PROSITE" id="PS50893"/>
    </source>
</evidence>
<dbReference type="Proteomes" id="UP000528322">
    <property type="component" value="Unassembled WGS sequence"/>
</dbReference>
<dbReference type="InterPro" id="IPR011527">
    <property type="entry name" value="ABC1_TM_dom"/>
</dbReference>
<feature type="transmembrane region" description="Helical" evidence="5">
    <location>
        <begin position="166"/>
        <end position="187"/>
    </location>
</feature>
<proteinExistence type="predicted"/>
<comment type="caution">
    <text evidence="8">The sequence shown here is derived from an EMBL/GenBank/DDBJ whole genome shotgun (WGS) entry which is preliminary data.</text>
</comment>
<dbReference type="PANTHER" id="PTHR24221">
    <property type="entry name" value="ATP-BINDING CASSETTE SUB-FAMILY B"/>
    <property type="match status" value="1"/>
</dbReference>
<gene>
    <name evidence="8" type="ORF">HNR37_001829</name>
</gene>
<feature type="transmembrane region" description="Helical" evidence="5">
    <location>
        <begin position="63"/>
        <end position="80"/>
    </location>
</feature>
<keyword evidence="3 5" id="KW-1133">Transmembrane helix</keyword>
<accession>A0A7W7Y5R8</accession>
<protein>
    <submittedName>
        <fullName evidence="8">ATP-binding cassette subfamily C protein LapB</fullName>
    </submittedName>
</protein>
<dbReference type="Gene3D" id="3.40.50.300">
    <property type="entry name" value="P-loop containing nucleotide triphosphate hydrolases"/>
    <property type="match status" value="1"/>
</dbReference>
<dbReference type="InterPro" id="IPR039421">
    <property type="entry name" value="Type_1_exporter"/>
</dbReference>
<dbReference type="GO" id="GO:0034040">
    <property type="term" value="F:ATPase-coupled lipid transmembrane transporter activity"/>
    <property type="evidence" value="ECO:0007669"/>
    <property type="project" value="TreeGrafter"/>
</dbReference>
<dbReference type="EMBL" id="JACHID010000011">
    <property type="protein sequence ID" value="MBB5022492.1"/>
    <property type="molecule type" value="Genomic_DNA"/>
</dbReference>
<keyword evidence="2 5" id="KW-0812">Transmembrane</keyword>
<evidence type="ECO:0000313" key="8">
    <source>
        <dbReference type="EMBL" id="MBB5022492.1"/>
    </source>
</evidence>
<evidence type="ECO:0000259" key="7">
    <source>
        <dbReference type="PROSITE" id="PS50929"/>
    </source>
</evidence>
<organism evidence="8 9">
    <name type="scientific">Desulfurispira natronophila</name>
    <dbReference type="NCBI Taxonomy" id="682562"/>
    <lineage>
        <taxon>Bacteria</taxon>
        <taxon>Pseudomonadati</taxon>
        <taxon>Chrysiogenota</taxon>
        <taxon>Chrysiogenia</taxon>
        <taxon>Chrysiogenales</taxon>
        <taxon>Chrysiogenaceae</taxon>
        <taxon>Desulfurispira</taxon>
    </lineage>
</organism>
<dbReference type="SUPFAM" id="SSF90123">
    <property type="entry name" value="ABC transporter transmembrane region"/>
    <property type="match status" value="1"/>
</dbReference>
<keyword evidence="8" id="KW-0067">ATP-binding</keyword>
<evidence type="ECO:0000256" key="3">
    <source>
        <dbReference type="ARBA" id="ARBA00022989"/>
    </source>
</evidence>
<dbReference type="GO" id="GO:0016887">
    <property type="term" value="F:ATP hydrolysis activity"/>
    <property type="evidence" value="ECO:0007669"/>
    <property type="project" value="InterPro"/>
</dbReference>
<feature type="domain" description="ABC transporter" evidence="6">
    <location>
        <begin position="341"/>
        <end position="564"/>
    </location>
</feature>
<dbReference type="Pfam" id="PF00005">
    <property type="entry name" value="ABC_tran"/>
    <property type="match status" value="1"/>
</dbReference>
<keyword evidence="4 5" id="KW-0472">Membrane</keyword>
<evidence type="ECO:0000256" key="4">
    <source>
        <dbReference type="ARBA" id="ARBA00023136"/>
    </source>
</evidence>
<dbReference type="SUPFAM" id="SSF52540">
    <property type="entry name" value="P-loop containing nucleoside triphosphate hydrolases"/>
    <property type="match status" value="1"/>
</dbReference>
<comment type="subcellular location">
    <subcellularLocation>
        <location evidence="1">Cell membrane</location>
        <topology evidence="1">Multi-pass membrane protein</topology>
    </subcellularLocation>
</comment>
<dbReference type="RefSeq" id="WP_183733093.1">
    <property type="nucleotide sequence ID" value="NZ_JACHID010000011.1"/>
</dbReference>
<dbReference type="Gene3D" id="1.20.1560.10">
    <property type="entry name" value="ABC transporter type 1, transmembrane domain"/>
    <property type="match status" value="1"/>
</dbReference>
<dbReference type="GO" id="GO:0005886">
    <property type="term" value="C:plasma membrane"/>
    <property type="evidence" value="ECO:0007669"/>
    <property type="project" value="UniProtKB-SubCell"/>
</dbReference>
<dbReference type="Pfam" id="PF00664">
    <property type="entry name" value="ABC_membrane"/>
    <property type="match status" value="1"/>
</dbReference>
<feature type="transmembrane region" description="Helical" evidence="5">
    <location>
        <begin position="242"/>
        <end position="266"/>
    </location>
</feature>